<dbReference type="InterPro" id="IPR036390">
    <property type="entry name" value="WH_DNA-bd_sf"/>
</dbReference>
<dbReference type="SUPFAM" id="SSF46785">
    <property type="entry name" value="Winged helix' DNA-binding domain"/>
    <property type="match status" value="1"/>
</dbReference>
<keyword evidence="4" id="KW-0804">Transcription</keyword>
<dbReference type="PANTHER" id="PTHR30346:SF29">
    <property type="entry name" value="LYSR SUBSTRATE-BINDING"/>
    <property type="match status" value="1"/>
</dbReference>
<dbReference type="PROSITE" id="PS50931">
    <property type="entry name" value="HTH_LYSR"/>
    <property type="match status" value="1"/>
</dbReference>
<dbReference type="GO" id="GO:0003677">
    <property type="term" value="F:DNA binding"/>
    <property type="evidence" value="ECO:0007669"/>
    <property type="project" value="UniProtKB-KW"/>
</dbReference>
<comment type="similarity">
    <text evidence="1">Belongs to the LysR transcriptional regulatory family.</text>
</comment>
<evidence type="ECO:0000259" key="5">
    <source>
        <dbReference type="PROSITE" id="PS50931"/>
    </source>
</evidence>
<organism evidence="6 7">
    <name type="scientific">Ornithinimicrobium cerasi</name>
    <dbReference type="NCBI Taxonomy" id="2248773"/>
    <lineage>
        <taxon>Bacteria</taxon>
        <taxon>Bacillati</taxon>
        <taxon>Actinomycetota</taxon>
        <taxon>Actinomycetes</taxon>
        <taxon>Micrococcales</taxon>
        <taxon>Ornithinimicrobiaceae</taxon>
        <taxon>Ornithinimicrobium</taxon>
    </lineage>
</organism>
<keyword evidence="2" id="KW-0805">Transcription regulation</keyword>
<dbReference type="Gene3D" id="3.40.190.10">
    <property type="entry name" value="Periplasmic binding protein-like II"/>
    <property type="match status" value="2"/>
</dbReference>
<accession>A0A285VMT6</accession>
<sequence length="305" mass="32723">MFSPEQLMTLQAVVEEGTVQAAADRLRVTPSAVSQQLGRLHRAVGHPVMVRRGRRLVPADAAAVLVDAARELQGLDERTRARLEALREEVSGPLVLAGFPTALLGLVVPAVGLLAARHPDLELTVHEMSPEASMHALRRGGVDIAVVHDWTDREVVVGGGVQAHLLGLDPVDLIAPGSSRLRAGPDGVDLDDLRDQVWVDDSPGVYSDWLRGALTARGLEHRIGATVESSAPRLALVSQGFGLCLLPRLGRESLPEGLVGLPLAEAPTRRIHAVHREDSARRPAVAVALSAMREVWREQELLPDG</sequence>
<proteinExistence type="inferred from homology"/>
<dbReference type="InterPro" id="IPR005119">
    <property type="entry name" value="LysR_subst-bd"/>
</dbReference>
<reference evidence="7" key="1">
    <citation type="submission" date="2017-08" db="EMBL/GenBank/DDBJ databases">
        <authorList>
            <person name="Varghese N."/>
            <person name="Submissions S."/>
        </authorList>
    </citation>
    <scope>NUCLEOTIDE SEQUENCE [LARGE SCALE GENOMIC DNA]</scope>
    <source>
        <strain evidence="7">USBA17B2</strain>
    </source>
</reference>
<evidence type="ECO:0000313" key="6">
    <source>
        <dbReference type="EMBL" id="SOC55390.1"/>
    </source>
</evidence>
<dbReference type="Proteomes" id="UP000219688">
    <property type="component" value="Unassembled WGS sequence"/>
</dbReference>
<evidence type="ECO:0000256" key="2">
    <source>
        <dbReference type="ARBA" id="ARBA00023015"/>
    </source>
</evidence>
<dbReference type="GO" id="GO:0032993">
    <property type="term" value="C:protein-DNA complex"/>
    <property type="evidence" value="ECO:0007669"/>
    <property type="project" value="TreeGrafter"/>
</dbReference>
<name>A0A285VMT6_9MICO</name>
<dbReference type="Gene3D" id="1.10.10.10">
    <property type="entry name" value="Winged helix-like DNA-binding domain superfamily/Winged helix DNA-binding domain"/>
    <property type="match status" value="1"/>
</dbReference>
<evidence type="ECO:0000256" key="3">
    <source>
        <dbReference type="ARBA" id="ARBA00023125"/>
    </source>
</evidence>
<gene>
    <name evidence="6" type="ORF">SAMN05421879_10560</name>
</gene>
<dbReference type="InterPro" id="IPR036388">
    <property type="entry name" value="WH-like_DNA-bd_sf"/>
</dbReference>
<evidence type="ECO:0000313" key="7">
    <source>
        <dbReference type="Proteomes" id="UP000219688"/>
    </source>
</evidence>
<evidence type="ECO:0000256" key="4">
    <source>
        <dbReference type="ARBA" id="ARBA00023163"/>
    </source>
</evidence>
<keyword evidence="3 6" id="KW-0238">DNA-binding</keyword>
<evidence type="ECO:0000256" key="1">
    <source>
        <dbReference type="ARBA" id="ARBA00009437"/>
    </source>
</evidence>
<dbReference type="RefSeq" id="WP_170955434.1">
    <property type="nucleotide sequence ID" value="NZ_OBQK01000005.1"/>
</dbReference>
<dbReference type="AlphaFoldDB" id="A0A285VMT6"/>
<dbReference type="Pfam" id="PF03466">
    <property type="entry name" value="LysR_substrate"/>
    <property type="match status" value="1"/>
</dbReference>
<keyword evidence="7" id="KW-1185">Reference proteome</keyword>
<dbReference type="EMBL" id="OBQK01000005">
    <property type="protein sequence ID" value="SOC55390.1"/>
    <property type="molecule type" value="Genomic_DNA"/>
</dbReference>
<dbReference type="Pfam" id="PF00126">
    <property type="entry name" value="HTH_1"/>
    <property type="match status" value="1"/>
</dbReference>
<dbReference type="InterPro" id="IPR000847">
    <property type="entry name" value="LysR_HTH_N"/>
</dbReference>
<feature type="domain" description="HTH lysR-type" evidence="5">
    <location>
        <begin position="2"/>
        <end position="59"/>
    </location>
</feature>
<protein>
    <submittedName>
        <fullName evidence="6">DNA-binding transcriptional regulator, LysR family</fullName>
    </submittedName>
</protein>
<dbReference type="GO" id="GO:0003700">
    <property type="term" value="F:DNA-binding transcription factor activity"/>
    <property type="evidence" value="ECO:0007669"/>
    <property type="project" value="InterPro"/>
</dbReference>
<dbReference type="SUPFAM" id="SSF53850">
    <property type="entry name" value="Periplasmic binding protein-like II"/>
    <property type="match status" value="1"/>
</dbReference>
<dbReference type="PANTHER" id="PTHR30346">
    <property type="entry name" value="TRANSCRIPTIONAL DUAL REGULATOR HCAR-RELATED"/>
    <property type="match status" value="1"/>
</dbReference>